<dbReference type="OrthoDB" id="4732405at2"/>
<sequence length="102" mass="11169">MDIPLHPAVSTEIARGREFLDRIRNARRNVEGLQVTVPCPDGDNEIVFGGDGMVVSATFTEDVFSRYPGDKLSELLLAMSEEGFIQVSTKVTAEVASVLEQQ</sequence>
<evidence type="ECO:0000313" key="2">
    <source>
        <dbReference type="Proteomes" id="UP000077143"/>
    </source>
</evidence>
<dbReference type="EMBL" id="CP015597">
    <property type="protein sequence ID" value="ANE83424.1"/>
    <property type="molecule type" value="Genomic_DNA"/>
</dbReference>
<keyword evidence="2" id="KW-1185">Reference proteome</keyword>
<protein>
    <submittedName>
        <fullName evidence="1">Uncharacterized protein</fullName>
    </submittedName>
</protein>
<gene>
    <name evidence="1" type="ORF">A7U43_28315</name>
</gene>
<keyword evidence="1" id="KW-0614">Plasmid</keyword>
<evidence type="ECO:0000313" key="1">
    <source>
        <dbReference type="EMBL" id="ANE83424.1"/>
    </source>
</evidence>
<dbReference type="AlphaFoldDB" id="A0A172UX54"/>
<name>A0A172UX54_9MYCO</name>
<dbReference type="Proteomes" id="UP000077143">
    <property type="component" value="Plasmid pMYC1"/>
</dbReference>
<organism evidence="1 2">
    <name type="scientific">Mycobacterium adipatum</name>
    <dbReference type="NCBI Taxonomy" id="1682113"/>
    <lineage>
        <taxon>Bacteria</taxon>
        <taxon>Bacillati</taxon>
        <taxon>Actinomycetota</taxon>
        <taxon>Actinomycetes</taxon>
        <taxon>Mycobacteriales</taxon>
        <taxon>Mycobacteriaceae</taxon>
        <taxon>Mycobacterium</taxon>
    </lineage>
</organism>
<reference evidence="1 2" key="1">
    <citation type="submission" date="2016-05" db="EMBL/GenBank/DDBJ databases">
        <title>Complete genome sequence of a phthalic acid esters degrading Mycobacterium sp. YC-RL4.</title>
        <authorList>
            <person name="Ren L."/>
            <person name="Fan S."/>
            <person name="Ruth N."/>
            <person name="Jia Y."/>
            <person name="Wang J."/>
            <person name="Qiao C."/>
        </authorList>
    </citation>
    <scope>NUCLEOTIDE SEQUENCE [LARGE SCALE GENOMIC DNA]</scope>
    <source>
        <strain evidence="1 2">YC-RL4</strain>
        <plasmid evidence="2">pmyc1</plasmid>
    </source>
</reference>
<dbReference type="RefSeq" id="WP_068004161.1">
    <property type="nucleotide sequence ID" value="NZ_CP015597.1"/>
</dbReference>
<geneLocation type="plasmid" evidence="2">
    <name>pmyc1</name>
</geneLocation>
<proteinExistence type="predicted"/>
<accession>A0A172UX54</accession>
<dbReference type="KEGG" id="madi:A7U43_28315"/>